<dbReference type="EnsemblBacteria" id="AAO75140">
    <property type="protein sequence ID" value="AAO75140"/>
    <property type="gene ID" value="BT_0033"/>
</dbReference>
<dbReference type="Proteomes" id="UP000001414">
    <property type="component" value="Chromosome"/>
</dbReference>
<dbReference type="RefSeq" id="WP_011107070.1">
    <property type="nucleotide sequence ID" value="NC_004663.1"/>
</dbReference>
<dbReference type="PaxDb" id="226186-BT_0033"/>
<dbReference type="KEGG" id="bth:BT_0033"/>
<dbReference type="AlphaFoldDB" id="Q8ABS7"/>
<gene>
    <name evidence="1" type="ordered locus">BT_0033</name>
</gene>
<dbReference type="InParanoid" id="Q8ABS7"/>
<evidence type="ECO:0000313" key="1">
    <source>
        <dbReference type="EMBL" id="AAO75140.1"/>
    </source>
</evidence>
<protein>
    <submittedName>
        <fullName evidence="1">Uncharacterized protein</fullName>
    </submittedName>
</protein>
<dbReference type="GeneID" id="60925997"/>
<keyword evidence="2" id="KW-1185">Reference proteome</keyword>
<dbReference type="STRING" id="226186.BT_0033"/>
<dbReference type="EMBL" id="AE015928">
    <property type="protein sequence ID" value="AAO75140.1"/>
    <property type="molecule type" value="Genomic_DNA"/>
</dbReference>
<accession>Q8ABS7</accession>
<proteinExistence type="predicted"/>
<sequence>MIISDKFSLEAMCATTITDVKAGDEIILYGQKLTDENSCVTIKTDRVDIISSGNFIKYPNSTDIYDFDNKIDEWSFIIVEGVVNGNTIELNDKSTF</sequence>
<organism evidence="1 2">
    <name type="scientific">Bacteroides thetaiotaomicron (strain ATCC 29148 / DSM 2079 / JCM 5827 / CCUG 10774 / NCTC 10582 / VPI-5482 / E50)</name>
    <dbReference type="NCBI Taxonomy" id="226186"/>
    <lineage>
        <taxon>Bacteria</taxon>
        <taxon>Pseudomonadati</taxon>
        <taxon>Bacteroidota</taxon>
        <taxon>Bacteroidia</taxon>
        <taxon>Bacteroidales</taxon>
        <taxon>Bacteroidaceae</taxon>
        <taxon>Bacteroides</taxon>
    </lineage>
</organism>
<dbReference type="HOGENOM" id="CLU_2354089_0_0_10"/>
<reference evidence="1 2" key="1">
    <citation type="journal article" date="2003" name="Science">
        <title>A genomic view of the human-Bacteroides thetaiotaomicron symbiosis.</title>
        <authorList>
            <person name="Xu J."/>
            <person name="Bjursell M.K."/>
            <person name="Himrod J."/>
            <person name="Deng S."/>
            <person name="Carmichael L.K."/>
            <person name="Chiang H.C."/>
            <person name="Hooper L.V."/>
            <person name="Gordon J.I."/>
        </authorList>
    </citation>
    <scope>NUCLEOTIDE SEQUENCE [LARGE SCALE GENOMIC DNA]</scope>
    <source>
        <strain evidence="2">ATCC 29148 / DSM 2079 / JCM 5827 / CCUG 10774 / NCTC 10582 / VPI-5482 / E50</strain>
    </source>
</reference>
<evidence type="ECO:0000313" key="2">
    <source>
        <dbReference type="Proteomes" id="UP000001414"/>
    </source>
</evidence>
<name>Q8ABS7_BACTN</name>
<reference evidence="1 2" key="2">
    <citation type="journal article" date="2009" name="Proc. Natl. Acad. Sci. U.S.A.">
        <title>Characterizing a model human gut microbiota composed of members of its two dominant bacterial phyla.</title>
        <authorList>
            <person name="Mahowald M.A."/>
            <person name="Rey F.E."/>
            <person name="Seedorf H."/>
            <person name="Turnbaugh P.J."/>
            <person name="Fulton R.S."/>
            <person name="Wollam A."/>
            <person name="Shah N."/>
            <person name="Wang C."/>
            <person name="Magrini V."/>
            <person name="Wilson R.K."/>
            <person name="Cantarel B.L."/>
            <person name="Coutinho P.M."/>
            <person name="Henrissat B."/>
            <person name="Crock L.W."/>
            <person name="Russell A."/>
            <person name="Verberkmoes N.C."/>
            <person name="Hettich R.L."/>
            <person name="Gordon J.I."/>
        </authorList>
    </citation>
    <scope>NUCLEOTIDE SEQUENCE [LARGE SCALE GENOMIC DNA]</scope>
    <source>
        <strain evidence="2">ATCC 29148 / DSM 2079 / JCM 5827 / CCUG 10774 / NCTC 10582 / VPI-5482 / E50</strain>
    </source>
</reference>